<evidence type="ECO:0000259" key="11">
    <source>
        <dbReference type="Pfam" id="PF00155"/>
    </source>
</evidence>
<evidence type="ECO:0000256" key="7">
    <source>
        <dbReference type="ARBA" id="ARBA00022898"/>
    </source>
</evidence>
<dbReference type="EC" id="2.6.1.9" evidence="4"/>
<comment type="caution">
    <text evidence="12">The sequence shown here is derived from an EMBL/GenBank/DDBJ whole genome shotgun (WGS) entry which is preliminary data.</text>
</comment>
<dbReference type="InterPro" id="IPR015422">
    <property type="entry name" value="PyrdxlP-dep_Trfase_small"/>
</dbReference>
<dbReference type="Gene3D" id="3.40.640.10">
    <property type="entry name" value="Type I PLP-dependent aspartate aminotransferase-like (Major domain)"/>
    <property type="match status" value="1"/>
</dbReference>
<feature type="compositionally biased region" description="Pro residues" evidence="10">
    <location>
        <begin position="57"/>
        <end position="67"/>
    </location>
</feature>
<dbReference type="PANTHER" id="PTHR42885">
    <property type="entry name" value="HISTIDINOL-PHOSPHATE AMINOTRANSFERASE-RELATED"/>
    <property type="match status" value="1"/>
</dbReference>
<evidence type="ECO:0000256" key="9">
    <source>
        <dbReference type="RuleBase" id="RU003693"/>
    </source>
</evidence>
<evidence type="ECO:0000256" key="8">
    <source>
        <dbReference type="ARBA" id="ARBA00047481"/>
    </source>
</evidence>
<dbReference type="PROSITE" id="PS00599">
    <property type="entry name" value="AA_TRANSFER_CLASS_2"/>
    <property type="match status" value="1"/>
</dbReference>
<dbReference type="PANTHER" id="PTHR42885:SF2">
    <property type="entry name" value="HISTIDINOL-PHOSPHATE AMINOTRANSFERASE"/>
    <property type="match status" value="1"/>
</dbReference>
<feature type="domain" description="Aminotransferase class I/classII large" evidence="11">
    <location>
        <begin position="167"/>
        <end position="406"/>
    </location>
</feature>
<feature type="region of interest" description="Disordered" evidence="10">
    <location>
        <begin position="41"/>
        <end position="68"/>
    </location>
</feature>
<feature type="compositionally biased region" description="Low complexity" evidence="10">
    <location>
        <begin position="45"/>
        <end position="56"/>
    </location>
</feature>
<proteinExistence type="inferred from homology"/>
<keyword evidence="5" id="KW-0032">Aminotransferase</keyword>
<comment type="similarity">
    <text evidence="3 9">Belongs to the class-II pyridoxal-phosphate-dependent aminotransferase family.</text>
</comment>
<dbReference type="STRING" id="97359.A0A550C6C6"/>
<evidence type="ECO:0000256" key="2">
    <source>
        <dbReference type="ARBA" id="ARBA00005011"/>
    </source>
</evidence>
<gene>
    <name evidence="12" type="ORF">BD626DRAFT_632482</name>
</gene>
<comment type="cofactor">
    <cofactor evidence="1 9">
        <name>pyridoxal 5'-phosphate</name>
        <dbReference type="ChEBI" id="CHEBI:597326"/>
    </cofactor>
</comment>
<comment type="pathway">
    <text evidence="2">Amino-acid biosynthesis; L-histidine biosynthesis; L-histidine from 5-phospho-alpha-D-ribose 1-diphosphate: step 7/9.</text>
</comment>
<name>A0A550C6C6_9AGAR</name>
<dbReference type="OrthoDB" id="2015537at2759"/>
<dbReference type="GO" id="GO:0004400">
    <property type="term" value="F:histidinol-phosphate transaminase activity"/>
    <property type="evidence" value="ECO:0007669"/>
    <property type="project" value="UniProtKB-EC"/>
</dbReference>
<evidence type="ECO:0000256" key="3">
    <source>
        <dbReference type="ARBA" id="ARBA00008392"/>
    </source>
</evidence>
<dbReference type="InterPro" id="IPR015424">
    <property type="entry name" value="PyrdxlP-dep_Trfase"/>
</dbReference>
<keyword evidence="13" id="KW-1185">Reference proteome</keyword>
<dbReference type="SUPFAM" id="SSF53383">
    <property type="entry name" value="PLP-dependent transferases"/>
    <property type="match status" value="1"/>
</dbReference>
<dbReference type="AlphaFoldDB" id="A0A550C6C6"/>
<evidence type="ECO:0000256" key="5">
    <source>
        <dbReference type="ARBA" id="ARBA00022576"/>
    </source>
</evidence>
<dbReference type="GO" id="GO:0030170">
    <property type="term" value="F:pyridoxal phosphate binding"/>
    <property type="evidence" value="ECO:0007669"/>
    <property type="project" value="InterPro"/>
</dbReference>
<evidence type="ECO:0000256" key="10">
    <source>
        <dbReference type="SAM" id="MobiDB-lite"/>
    </source>
</evidence>
<comment type="catalytic activity">
    <reaction evidence="8">
        <text>L-histidinol phosphate + 2-oxoglutarate = 3-(imidazol-4-yl)-2-oxopropyl phosphate + L-glutamate</text>
        <dbReference type="Rhea" id="RHEA:23744"/>
        <dbReference type="ChEBI" id="CHEBI:16810"/>
        <dbReference type="ChEBI" id="CHEBI:29985"/>
        <dbReference type="ChEBI" id="CHEBI:57766"/>
        <dbReference type="ChEBI" id="CHEBI:57980"/>
        <dbReference type="EC" id="2.6.1.9"/>
    </reaction>
</comment>
<protein>
    <recommendedName>
        <fullName evidence="4">histidinol-phosphate transaminase</fullName>
        <ecNumber evidence="4">2.6.1.9</ecNumber>
    </recommendedName>
</protein>
<dbReference type="InterPro" id="IPR004839">
    <property type="entry name" value="Aminotransferase_I/II_large"/>
</dbReference>
<evidence type="ECO:0000313" key="13">
    <source>
        <dbReference type="Proteomes" id="UP000320762"/>
    </source>
</evidence>
<dbReference type="Proteomes" id="UP000320762">
    <property type="component" value="Unassembled WGS sequence"/>
</dbReference>
<dbReference type="InterPro" id="IPR015421">
    <property type="entry name" value="PyrdxlP-dep_Trfase_major"/>
</dbReference>
<accession>A0A550C6C6</accession>
<evidence type="ECO:0000256" key="4">
    <source>
        <dbReference type="ARBA" id="ARBA00012748"/>
    </source>
</evidence>
<evidence type="ECO:0000313" key="12">
    <source>
        <dbReference type="EMBL" id="TRM60339.1"/>
    </source>
</evidence>
<evidence type="ECO:0000256" key="6">
    <source>
        <dbReference type="ARBA" id="ARBA00022679"/>
    </source>
</evidence>
<reference evidence="12 13" key="1">
    <citation type="journal article" date="2019" name="New Phytol.">
        <title>Comparative genomics reveals unique wood-decay strategies and fruiting body development in the Schizophyllaceae.</title>
        <authorList>
            <person name="Almasi E."/>
            <person name="Sahu N."/>
            <person name="Krizsan K."/>
            <person name="Balint B."/>
            <person name="Kovacs G.M."/>
            <person name="Kiss B."/>
            <person name="Cseklye J."/>
            <person name="Drula E."/>
            <person name="Henrissat B."/>
            <person name="Nagy I."/>
            <person name="Chovatia M."/>
            <person name="Adam C."/>
            <person name="LaButti K."/>
            <person name="Lipzen A."/>
            <person name="Riley R."/>
            <person name="Grigoriev I.V."/>
            <person name="Nagy L.G."/>
        </authorList>
    </citation>
    <scope>NUCLEOTIDE SEQUENCE [LARGE SCALE GENOMIC DNA]</scope>
    <source>
        <strain evidence="12 13">NL-1724</strain>
    </source>
</reference>
<keyword evidence="6 12" id="KW-0808">Transferase</keyword>
<dbReference type="Gene3D" id="3.90.1150.10">
    <property type="entry name" value="Aspartate Aminotransferase, domain 1"/>
    <property type="match status" value="1"/>
</dbReference>
<sequence length="413" mass="44571">MPIHGLPLNFDPIKPAHFNIEHVIRPNILALHPYRCARDDYQEASSSTRTRTRSGTPFPPRALPPSPKSCRIRSLEPAPLPRPLAPCNQGPHRCAAWPPWRRPRLPRVGSDEVMICSCAYASRRAREDLDDAADVRDVRGVRAGERCGVVKVPLRLTNENGEGGEKGRFSVDVDKIKKTVAADPSIKLIFLCSPGNPTGTSIALSAVRELLEYEPFKGIVVVDEAYVDFAGDGTSAVSLVSEYANVCVLQTLSKSFGLAAIRLGIAIAQPPLMQVLFNTKAPYNISTPAAHLALAALSDSALAAMREKVARLIASREKLLDALAGLADVGLGPAIGGNDANFVMVRVLSKDGSAQADNVRSEAVYKTMAEEHGVVVRFRGKEAGCEGCLRVTVGTEEENAMLVKKLREVLTLL</sequence>
<organism evidence="12 13">
    <name type="scientific">Schizophyllum amplum</name>
    <dbReference type="NCBI Taxonomy" id="97359"/>
    <lineage>
        <taxon>Eukaryota</taxon>
        <taxon>Fungi</taxon>
        <taxon>Dikarya</taxon>
        <taxon>Basidiomycota</taxon>
        <taxon>Agaricomycotina</taxon>
        <taxon>Agaricomycetes</taxon>
        <taxon>Agaricomycetidae</taxon>
        <taxon>Agaricales</taxon>
        <taxon>Schizophyllaceae</taxon>
        <taxon>Schizophyllum</taxon>
    </lineage>
</organism>
<dbReference type="CDD" id="cd00609">
    <property type="entry name" value="AAT_like"/>
    <property type="match status" value="1"/>
</dbReference>
<evidence type="ECO:0000256" key="1">
    <source>
        <dbReference type="ARBA" id="ARBA00001933"/>
    </source>
</evidence>
<dbReference type="Pfam" id="PF00155">
    <property type="entry name" value="Aminotran_1_2"/>
    <property type="match status" value="1"/>
</dbReference>
<dbReference type="InterPro" id="IPR001917">
    <property type="entry name" value="Aminotrans_II_pyridoxalP_BS"/>
</dbReference>
<dbReference type="EMBL" id="VDMD01000022">
    <property type="protein sequence ID" value="TRM60339.1"/>
    <property type="molecule type" value="Genomic_DNA"/>
</dbReference>
<keyword evidence="7 9" id="KW-0663">Pyridoxal phosphate</keyword>